<dbReference type="InterPro" id="IPR001304">
    <property type="entry name" value="C-type_lectin-like"/>
</dbReference>
<dbReference type="PANTHER" id="PTHR22803">
    <property type="entry name" value="MANNOSE, PHOSPHOLIPASE, LECTIN RECEPTOR RELATED"/>
    <property type="match status" value="1"/>
</dbReference>
<name>A0A8S0ZSK8_ARCPL</name>
<feature type="domain" description="C-type lectin" evidence="2">
    <location>
        <begin position="168"/>
        <end position="293"/>
    </location>
</feature>
<gene>
    <name evidence="3" type="ORF">APLA_LOCUS6666</name>
</gene>
<feature type="chain" id="PRO_5035802018" description="C-type lectin domain-containing protein" evidence="1">
    <location>
        <begin position="19"/>
        <end position="311"/>
    </location>
</feature>
<dbReference type="Pfam" id="PF00059">
    <property type="entry name" value="Lectin_C"/>
    <property type="match status" value="2"/>
</dbReference>
<evidence type="ECO:0000256" key="1">
    <source>
        <dbReference type="SAM" id="SignalP"/>
    </source>
</evidence>
<dbReference type="InterPro" id="IPR050111">
    <property type="entry name" value="C-type_lectin/snaclec_domain"/>
</dbReference>
<keyword evidence="1" id="KW-0732">Signal</keyword>
<dbReference type="InterPro" id="IPR016187">
    <property type="entry name" value="CTDL_fold"/>
</dbReference>
<organism evidence="3 4">
    <name type="scientific">Arctia plantaginis</name>
    <name type="common">Wood tiger moth</name>
    <name type="synonym">Phalaena plantaginis</name>
    <dbReference type="NCBI Taxonomy" id="874455"/>
    <lineage>
        <taxon>Eukaryota</taxon>
        <taxon>Metazoa</taxon>
        <taxon>Ecdysozoa</taxon>
        <taxon>Arthropoda</taxon>
        <taxon>Hexapoda</taxon>
        <taxon>Insecta</taxon>
        <taxon>Pterygota</taxon>
        <taxon>Neoptera</taxon>
        <taxon>Endopterygota</taxon>
        <taxon>Lepidoptera</taxon>
        <taxon>Glossata</taxon>
        <taxon>Ditrysia</taxon>
        <taxon>Noctuoidea</taxon>
        <taxon>Erebidae</taxon>
        <taxon>Arctiinae</taxon>
        <taxon>Arctia</taxon>
    </lineage>
</organism>
<feature type="signal peptide" evidence="1">
    <location>
        <begin position="1"/>
        <end position="18"/>
    </location>
</feature>
<dbReference type="CDD" id="cd00037">
    <property type="entry name" value="CLECT"/>
    <property type="match status" value="2"/>
</dbReference>
<proteinExistence type="predicted"/>
<dbReference type="EMBL" id="CADEBC010000488">
    <property type="protein sequence ID" value="CAB3236762.1"/>
    <property type="molecule type" value="Genomic_DNA"/>
</dbReference>
<comment type="caution">
    <text evidence="3">The sequence shown here is derived from an EMBL/GenBank/DDBJ whole genome shotgun (WGS) entry which is preliminary data.</text>
</comment>
<dbReference type="SUPFAM" id="SSF56436">
    <property type="entry name" value="C-type lectin-like"/>
    <property type="match status" value="2"/>
</dbReference>
<evidence type="ECO:0000313" key="4">
    <source>
        <dbReference type="Proteomes" id="UP000494106"/>
    </source>
</evidence>
<dbReference type="PROSITE" id="PS50041">
    <property type="entry name" value="C_TYPE_LECTIN_2"/>
    <property type="match status" value="1"/>
</dbReference>
<dbReference type="PROSITE" id="PS51257">
    <property type="entry name" value="PROKAR_LIPOPROTEIN"/>
    <property type="match status" value="1"/>
</dbReference>
<evidence type="ECO:0000259" key="2">
    <source>
        <dbReference type="PROSITE" id="PS50041"/>
    </source>
</evidence>
<protein>
    <recommendedName>
        <fullName evidence="2">C-type lectin domain-containing protein</fullName>
    </recommendedName>
</protein>
<dbReference type="SMART" id="SM00034">
    <property type="entry name" value="CLECT"/>
    <property type="match status" value="2"/>
</dbReference>
<dbReference type="AlphaFoldDB" id="A0A8S0ZSK8"/>
<evidence type="ECO:0000313" key="3">
    <source>
        <dbReference type="EMBL" id="CAB3236762.1"/>
    </source>
</evidence>
<dbReference type="Gene3D" id="3.10.100.10">
    <property type="entry name" value="Mannose-Binding Protein A, subunit A"/>
    <property type="match status" value="2"/>
</dbReference>
<dbReference type="Proteomes" id="UP000494106">
    <property type="component" value="Unassembled WGS sequence"/>
</dbReference>
<sequence>MLKQFIVLLFLSISCSVAYKSDYEYHPDAGAWFKLHRVTATWQQAFFRCHNEGALLASPTTEKMLRAMQRLLQDNRVGANLHYIGTHSKFSPGHFVALEGTPIENMPVMDMVDILNTQDGDCLTMTDTVINVNTCMKELPYICYRTQEMSQNNTECGTFDEDYQLDASTGSCYKIHTKPRTWSDANSMCVTEGGSLAVLNDEEEARIIQKMFSKITMNSTEFKEYDSLYIGLQDWDGSGTWLSIRGEPIQELYNNWNKPKPTYEAFDEYCGVITSTGMIDNIGCDRLSVFVCEKDPDNVRYSVEHQEQDNE</sequence>
<dbReference type="OrthoDB" id="7357196at2759"/>
<dbReference type="InterPro" id="IPR016186">
    <property type="entry name" value="C-type_lectin-like/link_sf"/>
</dbReference>
<reference evidence="3 4" key="1">
    <citation type="submission" date="2020-04" db="EMBL/GenBank/DDBJ databases">
        <authorList>
            <person name="Wallbank WR R."/>
            <person name="Pardo Diaz C."/>
            <person name="Kozak K."/>
            <person name="Martin S."/>
            <person name="Jiggins C."/>
            <person name="Moest M."/>
            <person name="Warren A I."/>
            <person name="Byers J.R.P. K."/>
            <person name="Montejo-Kovacevich G."/>
            <person name="Yen C E."/>
        </authorList>
    </citation>
    <scope>NUCLEOTIDE SEQUENCE [LARGE SCALE GENOMIC DNA]</scope>
</reference>
<keyword evidence="4" id="KW-1185">Reference proteome</keyword>
<accession>A0A8S0ZSK8</accession>